<sequence>MVQVKEEEFALDITKKVGTATYSSFSDSSCETLTQRSSVDSSFSCHRSSGRTRRTSQAGWTEEEDNLLTEVVQRFNGRNWKKIAEYISGRTDVQCLHRWQKVLNPEVVKGPWTKEEDDCIIELVGKYGCRKWSVIAKSLPGRIGKQCRERWHNHLDPAIKKDAWSEEESSILAYYHQLYGNKWAEIARFLPGRTDNAIKNHWNCSVKKRLDLNKPRLSAPDLQGSTSPDSSNDEKKPGCQDYTTAHQNINETVCRGHKRVLLDVDGVCSTVLSLGNNSLTYLKPGLLGNCVSSEEGTNNVINSLTGTVTNDGFRKQDIGSANHARLPSFTNSSNVSMNACYRNKTDFTSDRMFVSPKRPKYGPCIADERFDSSSFGTSLSLSLSGSNDESFKSDKRNTHYQTPPSVDKKEYSFLNYEPPQMCDLDVSMSSNGSAKHVSHQLVPSSSPYLSLSISSRDGSPESLLRNSAMSYKNTPSIIKRKNYRQAEYTKNYSAISTHIHTISSPYSKYTKDADYEGVKGGLPSEVSTSVAGLNLGRRLEYAFDQEWDPTIVRCTPGSPTT</sequence>
<dbReference type="SUPFAM" id="SSF46689">
    <property type="entry name" value="Homeodomain-like"/>
    <property type="match status" value="2"/>
</dbReference>
<evidence type="ECO:0000313" key="10">
    <source>
        <dbReference type="EMBL" id="CAA2994996.1"/>
    </source>
</evidence>
<feature type="domain" description="HTH myb-type" evidence="9">
    <location>
        <begin position="104"/>
        <end position="159"/>
    </location>
</feature>
<name>A0A8S0SQP6_OLEEU</name>
<feature type="domain" description="HTH myb-type" evidence="9">
    <location>
        <begin position="160"/>
        <end position="210"/>
    </location>
</feature>
<dbReference type="InterPro" id="IPR050560">
    <property type="entry name" value="MYB_TF"/>
</dbReference>
<dbReference type="Pfam" id="PF00249">
    <property type="entry name" value="Myb_DNA-binding"/>
    <property type="match status" value="3"/>
</dbReference>
<proteinExistence type="predicted"/>
<gene>
    <name evidence="10" type="ORF">OLEA9_A102643</name>
</gene>
<keyword evidence="5" id="KW-0804">Transcription</keyword>
<keyword evidence="4" id="KW-0238">DNA-binding</keyword>
<keyword evidence="2" id="KW-0677">Repeat</keyword>
<feature type="region of interest" description="Disordered" evidence="7">
    <location>
        <begin position="216"/>
        <end position="242"/>
    </location>
</feature>
<evidence type="ECO:0000259" key="9">
    <source>
        <dbReference type="PROSITE" id="PS51294"/>
    </source>
</evidence>
<feature type="domain" description="Myb-like" evidence="8">
    <location>
        <begin position="104"/>
        <end position="155"/>
    </location>
</feature>
<dbReference type="PROSITE" id="PS50090">
    <property type="entry name" value="MYB_LIKE"/>
    <property type="match status" value="3"/>
</dbReference>
<comment type="caution">
    <text evidence="10">The sequence shown here is derived from an EMBL/GenBank/DDBJ whole genome shotgun (WGS) entry which is preliminary data.</text>
</comment>
<reference evidence="10 11" key="1">
    <citation type="submission" date="2019-12" db="EMBL/GenBank/DDBJ databases">
        <authorList>
            <person name="Alioto T."/>
            <person name="Alioto T."/>
            <person name="Gomez Garrido J."/>
        </authorList>
    </citation>
    <scope>NUCLEOTIDE SEQUENCE [LARGE SCALE GENOMIC DNA]</scope>
</reference>
<feature type="domain" description="HTH myb-type" evidence="9">
    <location>
        <begin position="60"/>
        <end position="103"/>
    </location>
</feature>
<dbReference type="InterPro" id="IPR001005">
    <property type="entry name" value="SANT/Myb"/>
</dbReference>
<protein>
    <submittedName>
        <fullName evidence="10">Myb-related B-like</fullName>
    </submittedName>
</protein>
<dbReference type="EMBL" id="CACTIH010005487">
    <property type="protein sequence ID" value="CAA2994996.1"/>
    <property type="molecule type" value="Genomic_DNA"/>
</dbReference>
<dbReference type="GO" id="GO:0005634">
    <property type="term" value="C:nucleus"/>
    <property type="evidence" value="ECO:0007669"/>
    <property type="project" value="UniProtKB-SubCell"/>
</dbReference>
<dbReference type="Gene3D" id="1.10.10.60">
    <property type="entry name" value="Homeodomain-like"/>
    <property type="match status" value="3"/>
</dbReference>
<dbReference type="PANTHER" id="PTHR45614">
    <property type="entry name" value="MYB PROTEIN-RELATED"/>
    <property type="match status" value="1"/>
</dbReference>
<dbReference type="AlphaFoldDB" id="A0A8S0SQP6"/>
<evidence type="ECO:0000256" key="6">
    <source>
        <dbReference type="ARBA" id="ARBA00023242"/>
    </source>
</evidence>
<dbReference type="GO" id="GO:0000978">
    <property type="term" value="F:RNA polymerase II cis-regulatory region sequence-specific DNA binding"/>
    <property type="evidence" value="ECO:0007669"/>
    <property type="project" value="TreeGrafter"/>
</dbReference>
<evidence type="ECO:0000313" key="11">
    <source>
        <dbReference type="Proteomes" id="UP000594638"/>
    </source>
</evidence>
<keyword evidence="3" id="KW-0805">Transcription regulation</keyword>
<dbReference type="CDD" id="cd00167">
    <property type="entry name" value="SANT"/>
    <property type="match status" value="3"/>
</dbReference>
<feature type="domain" description="Myb-like" evidence="8">
    <location>
        <begin position="156"/>
        <end position="206"/>
    </location>
</feature>
<evidence type="ECO:0000256" key="2">
    <source>
        <dbReference type="ARBA" id="ARBA00022737"/>
    </source>
</evidence>
<dbReference type="Proteomes" id="UP000594638">
    <property type="component" value="Unassembled WGS sequence"/>
</dbReference>
<feature type="domain" description="Myb-like" evidence="8">
    <location>
        <begin position="52"/>
        <end position="103"/>
    </location>
</feature>
<dbReference type="PANTHER" id="PTHR45614:SF252">
    <property type="entry name" value="TRANSCRIPTION FACTOR MYB3R-2-LIKE"/>
    <property type="match status" value="1"/>
</dbReference>
<evidence type="ECO:0000256" key="7">
    <source>
        <dbReference type="SAM" id="MobiDB-lite"/>
    </source>
</evidence>
<dbReference type="Gramene" id="OE9A102643T2">
    <property type="protein sequence ID" value="OE9A102643C2"/>
    <property type="gene ID" value="OE9A102643"/>
</dbReference>
<comment type="subcellular location">
    <subcellularLocation>
        <location evidence="1">Nucleus</location>
    </subcellularLocation>
</comment>
<keyword evidence="11" id="KW-1185">Reference proteome</keyword>
<accession>A0A8S0SQP6</accession>
<evidence type="ECO:0000256" key="4">
    <source>
        <dbReference type="ARBA" id="ARBA00023125"/>
    </source>
</evidence>
<dbReference type="SMART" id="SM00717">
    <property type="entry name" value="SANT"/>
    <property type="match status" value="3"/>
</dbReference>
<organism evidence="10 11">
    <name type="scientific">Olea europaea subsp. europaea</name>
    <dbReference type="NCBI Taxonomy" id="158383"/>
    <lineage>
        <taxon>Eukaryota</taxon>
        <taxon>Viridiplantae</taxon>
        <taxon>Streptophyta</taxon>
        <taxon>Embryophyta</taxon>
        <taxon>Tracheophyta</taxon>
        <taxon>Spermatophyta</taxon>
        <taxon>Magnoliopsida</taxon>
        <taxon>eudicotyledons</taxon>
        <taxon>Gunneridae</taxon>
        <taxon>Pentapetalae</taxon>
        <taxon>asterids</taxon>
        <taxon>lamiids</taxon>
        <taxon>Lamiales</taxon>
        <taxon>Oleaceae</taxon>
        <taxon>Oleeae</taxon>
        <taxon>Olea</taxon>
    </lineage>
</organism>
<evidence type="ECO:0000256" key="1">
    <source>
        <dbReference type="ARBA" id="ARBA00004123"/>
    </source>
</evidence>
<dbReference type="FunFam" id="1.10.10.60:FF:000016">
    <property type="entry name" value="Transcriptional activator Myb isoform A"/>
    <property type="match status" value="1"/>
</dbReference>
<dbReference type="FunFam" id="1.10.10.60:FF:000010">
    <property type="entry name" value="Transcriptional activator Myb isoform A"/>
    <property type="match status" value="1"/>
</dbReference>
<evidence type="ECO:0000259" key="8">
    <source>
        <dbReference type="PROSITE" id="PS50090"/>
    </source>
</evidence>
<dbReference type="InterPro" id="IPR009057">
    <property type="entry name" value="Homeodomain-like_sf"/>
</dbReference>
<evidence type="ECO:0000256" key="5">
    <source>
        <dbReference type="ARBA" id="ARBA00023163"/>
    </source>
</evidence>
<dbReference type="PROSITE" id="PS51294">
    <property type="entry name" value="HTH_MYB"/>
    <property type="match status" value="3"/>
</dbReference>
<dbReference type="InterPro" id="IPR017930">
    <property type="entry name" value="Myb_dom"/>
</dbReference>
<feature type="region of interest" description="Disordered" evidence="7">
    <location>
        <begin position="385"/>
        <end position="406"/>
    </location>
</feature>
<dbReference type="OrthoDB" id="2143914at2759"/>
<keyword evidence="6" id="KW-0539">Nucleus</keyword>
<dbReference type="GO" id="GO:0000981">
    <property type="term" value="F:DNA-binding transcription factor activity, RNA polymerase II-specific"/>
    <property type="evidence" value="ECO:0007669"/>
    <property type="project" value="TreeGrafter"/>
</dbReference>
<evidence type="ECO:0000256" key="3">
    <source>
        <dbReference type="ARBA" id="ARBA00023015"/>
    </source>
</evidence>